<dbReference type="Proteomes" id="UP000003494">
    <property type="component" value="Unassembled WGS sequence"/>
</dbReference>
<organism evidence="1 2">
    <name type="scientific">Shuttleworthella satelles DSM 14600</name>
    <dbReference type="NCBI Taxonomy" id="626523"/>
    <lineage>
        <taxon>Bacteria</taxon>
        <taxon>Bacillati</taxon>
        <taxon>Bacillota</taxon>
        <taxon>Clostridia</taxon>
        <taxon>Lachnospirales</taxon>
        <taxon>Lachnospiraceae</taxon>
        <taxon>Shuttleworthella</taxon>
    </lineage>
</organism>
<accession>C4GC49</accession>
<protein>
    <submittedName>
        <fullName evidence="1">Uncharacterized protein</fullName>
    </submittedName>
</protein>
<gene>
    <name evidence="1" type="ORF">GCWU000342_01536</name>
</gene>
<keyword evidence="2" id="KW-1185">Reference proteome</keyword>
<name>C4GC49_9FIRM</name>
<dbReference type="EMBL" id="ACIP02000003">
    <property type="protein sequence ID" value="EEP27991.1"/>
    <property type="molecule type" value="Genomic_DNA"/>
</dbReference>
<evidence type="ECO:0000313" key="2">
    <source>
        <dbReference type="Proteomes" id="UP000003494"/>
    </source>
</evidence>
<dbReference type="HOGENOM" id="CLU_2828873_0_0_9"/>
<dbReference type="AlphaFoldDB" id="C4GC49"/>
<proteinExistence type="predicted"/>
<comment type="caution">
    <text evidence="1">The sequence shown here is derived from an EMBL/GenBank/DDBJ whole genome shotgun (WGS) entry which is preliminary data.</text>
</comment>
<sequence>MRELSLSGRAYRANCRAGTARDASLLIYDVLGITGADCGYRALGLAGSTADTIIRNNVCHLKTSCN</sequence>
<evidence type="ECO:0000313" key="1">
    <source>
        <dbReference type="EMBL" id="EEP27991.1"/>
    </source>
</evidence>
<reference evidence="1" key="1">
    <citation type="submission" date="2009-04" db="EMBL/GenBank/DDBJ databases">
        <authorList>
            <person name="Weinstock G."/>
            <person name="Sodergren E."/>
            <person name="Clifton S."/>
            <person name="Fulton L."/>
            <person name="Fulton B."/>
            <person name="Courtney L."/>
            <person name="Fronick C."/>
            <person name="Harrison M."/>
            <person name="Strong C."/>
            <person name="Farmer C."/>
            <person name="Delahaunty K."/>
            <person name="Markovic C."/>
            <person name="Hall O."/>
            <person name="Minx P."/>
            <person name="Tomlinson C."/>
            <person name="Mitreva M."/>
            <person name="Nelson J."/>
            <person name="Hou S."/>
            <person name="Wollam A."/>
            <person name="Pepin K.H."/>
            <person name="Johnson M."/>
            <person name="Bhonagiri V."/>
            <person name="Nash W.E."/>
            <person name="Warren W."/>
            <person name="Chinwalla A."/>
            <person name="Mardis E.R."/>
            <person name="Wilson R.K."/>
        </authorList>
    </citation>
    <scope>NUCLEOTIDE SEQUENCE [LARGE SCALE GENOMIC DNA]</scope>
    <source>
        <strain evidence="1">DSM 14600</strain>
    </source>
</reference>